<dbReference type="AlphaFoldDB" id="A0A9D4KKR9"/>
<dbReference type="Proteomes" id="UP000828390">
    <property type="component" value="Unassembled WGS sequence"/>
</dbReference>
<feature type="chain" id="PRO_5039577138" description="Secreted protein" evidence="2">
    <location>
        <begin position="24"/>
        <end position="113"/>
    </location>
</feature>
<feature type="compositionally biased region" description="Low complexity" evidence="1">
    <location>
        <begin position="103"/>
        <end position="113"/>
    </location>
</feature>
<feature type="signal peptide" evidence="2">
    <location>
        <begin position="1"/>
        <end position="23"/>
    </location>
</feature>
<accession>A0A9D4KKR9</accession>
<evidence type="ECO:0000256" key="2">
    <source>
        <dbReference type="SAM" id="SignalP"/>
    </source>
</evidence>
<feature type="region of interest" description="Disordered" evidence="1">
    <location>
        <begin position="78"/>
        <end position="113"/>
    </location>
</feature>
<protein>
    <recommendedName>
        <fullName evidence="5">Secreted protein</fullName>
    </recommendedName>
</protein>
<keyword evidence="2" id="KW-0732">Signal</keyword>
<comment type="caution">
    <text evidence="3">The sequence shown here is derived from an EMBL/GenBank/DDBJ whole genome shotgun (WGS) entry which is preliminary data.</text>
</comment>
<dbReference type="EMBL" id="JAIWYP010000004">
    <property type="protein sequence ID" value="KAH3841360.1"/>
    <property type="molecule type" value="Genomic_DNA"/>
</dbReference>
<evidence type="ECO:0000256" key="1">
    <source>
        <dbReference type="SAM" id="MobiDB-lite"/>
    </source>
</evidence>
<evidence type="ECO:0000313" key="3">
    <source>
        <dbReference type="EMBL" id="KAH3841360.1"/>
    </source>
</evidence>
<feature type="compositionally biased region" description="Basic residues" evidence="1">
    <location>
        <begin position="78"/>
        <end position="102"/>
    </location>
</feature>
<organism evidence="3 4">
    <name type="scientific">Dreissena polymorpha</name>
    <name type="common">Zebra mussel</name>
    <name type="synonym">Mytilus polymorpha</name>
    <dbReference type="NCBI Taxonomy" id="45954"/>
    <lineage>
        <taxon>Eukaryota</taxon>
        <taxon>Metazoa</taxon>
        <taxon>Spiralia</taxon>
        <taxon>Lophotrochozoa</taxon>
        <taxon>Mollusca</taxon>
        <taxon>Bivalvia</taxon>
        <taxon>Autobranchia</taxon>
        <taxon>Heteroconchia</taxon>
        <taxon>Euheterodonta</taxon>
        <taxon>Imparidentia</taxon>
        <taxon>Neoheterodontei</taxon>
        <taxon>Myida</taxon>
        <taxon>Dreissenoidea</taxon>
        <taxon>Dreissenidae</taxon>
        <taxon>Dreissena</taxon>
    </lineage>
</organism>
<keyword evidence="4" id="KW-1185">Reference proteome</keyword>
<gene>
    <name evidence="3" type="ORF">DPMN_114819</name>
</gene>
<name>A0A9D4KKR9_DREPO</name>
<evidence type="ECO:0000313" key="4">
    <source>
        <dbReference type="Proteomes" id="UP000828390"/>
    </source>
</evidence>
<reference evidence="3" key="1">
    <citation type="journal article" date="2019" name="bioRxiv">
        <title>The Genome of the Zebra Mussel, Dreissena polymorpha: A Resource for Invasive Species Research.</title>
        <authorList>
            <person name="McCartney M.A."/>
            <person name="Auch B."/>
            <person name="Kono T."/>
            <person name="Mallez S."/>
            <person name="Zhang Y."/>
            <person name="Obille A."/>
            <person name="Becker A."/>
            <person name="Abrahante J.E."/>
            <person name="Garbe J."/>
            <person name="Badalamenti J.P."/>
            <person name="Herman A."/>
            <person name="Mangelson H."/>
            <person name="Liachko I."/>
            <person name="Sullivan S."/>
            <person name="Sone E.D."/>
            <person name="Koren S."/>
            <person name="Silverstein K.A.T."/>
            <person name="Beckman K.B."/>
            <person name="Gohl D.M."/>
        </authorList>
    </citation>
    <scope>NUCLEOTIDE SEQUENCE</scope>
    <source>
        <strain evidence="3">Duluth1</strain>
        <tissue evidence="3">Whole animal</tissue>
    </source>
</reference>
<sequence length="113" mass="12943">MFVFAYLVVSMVIMSLDHGVGRAEKVHVHSCASSRFSSVDPDEEEFTLLTELNRKAILNHGASKCSLDSSKRKNNLHRFVPFRKLKGSKSQKRKMKKKKKNNKALTNKNSKHR</sequence>
<evidence type="ECO:0008006" key="5">
    <source>
        <dbReference type="Google" id="ProtNLM"/>
    </source>
</evidence>
<reference evidence="3" key="2">
    <citation type="submission" date="2020-11" db="EMBL/GenBank/DDBJ databases">
        <authorList>
            <person name="McCartney M.A."/>
            <person name="Auch B."/>
            <person name="Kono T."/>
            <person name="Mallez S."/>
            <person name="Becker A."/>
            <person name="Gohl D.M."/>
            <person name="Silverstein K.A.T."/>
            <person name="Koren S."/>
            <person name="Bechman K.B."/>
            <person name="Herman A."/>
            <person name="Abrahante J.E."/>
            <person name="Garbe J."/>
        </authorList>
    </citation>
    <scope>NUCLEOTIDE SEQUENCE</scope>
    <source>
        <strain evidence="3">Duluth1</strain>
        <tissue evidence="3">Whole animal</tissue>
    </source>
</reference>
<proteinExistence type="predicted"/>